<comment type="caution">
    <text evidence="9">The sequence shown here is derived from an EMBL/GenBank/DDBJ whole genome shotgun (WGS) entry which is preliminary data.</text>
</comment>
<dbReference type="Pfam" id="PF03094">
    <property type="entry name" value="Mlo"/>
    <property type="match status" value="1"/>
</dbReference>
<comment type="similarity">
    <text evidence="2">Belongs to the MLO family.</text>
</comment>
<sequence>MMKFGFMSFILTISEVPISKICITKDVANHFLPCKDAVDITGLTSSSATRSSASEFDIAPATSESAIEVNYCEAKGMVSLISSDGILQLNIFISFLAVFHILFCTLTMCLGKAKVSGYRNGTNYFVATSSSSHHS</sequence>
<dbReference type="EMBL" id="JBGMDY010000007">
    <property type="protein sequence ID" value="KAL2328157.1"/>
    <property type="molecule type" value="Genomic_DNA"/>
</dbReference>
<name>A0ABD1LXI6_9FABA</name>
<proteinExistence type="inferred from homology"/>
<evidence type="ECO:0000313" key="9">
    <source>
        <dbReference type="EMBL" id="KAL2328157.1"/>
    </source>
</evidence>
<evidence type="ECO:0000256" key="5">
    <source>
        <dbReference type="ARBA" id="ARBA00022989"/>
    </source>
</evidence>
<evidence type="ECO:0000256" key="1">
    <source>
        <dbReference type="ARBA" id="ARBA00004141"/>
    </source>
</evidence>
<dbReference type="GO" id="GO:0006952">
    <property type="term" value="P:defense response"/>
    <property type="evidence" value="ECO:0007669"/>
    <property type="project" value="UniProtKB-KW"/>
</dbReference>
<keyword evidence="7" id="KW-0568">Pathogenesis-related protein</keyword>
<dbReference type="AlphaFoldDB" id="A0ABD1LXI6"/>
<dbReference type="PANTHER" id="PTHR31942">
    <property type="entry name" value="MLO-LIKE PROTEIN 1"/>
    <property type="match status" value="1"/>
</dbReference>
<protein>
    <submittedName>
        <fullName evidence="9">Uncharacterized protein</fullName>
    </submittedName>
</protein>
<keyword evidence="3 8" id="KW-0812">Transmembrane</keyword>
<accession>A0ABD1LXI6</accession>
<evidence type="ECO:0000256" key="6">
    <source>
        <dbReference type="ARBA" id="ARBA00023136"/>
    </source>
</evidence>
<reference evidence="9 10" key="1">
    <citation type="submission" date="2024-08" db="EMBL/GenBank/DDBJ databases">
        <title>Insights into the chromosomal genome structure of Flemingia macrophylla.</title>
        <authorList>
            <person name="Ding Y."/>
            <person name="Zhao Y."/>
            <person name="Bi W."/>
            <person name="Wu M."/>
            <person name="Zhao G."/>
            <person name="Gong Y."/>
            <person name="Li W."/>
            <person name="Zhang P."/>
        </authorList>
    </citation>
    <scope>NUCLEOTIDE SEQUENCE [LARGE SCALE GENOMIC DNA]</scope>
    <source>
        <strain evidence="9">DYQJB</strain>
        <tissue evidence="9">Leaf</tissue>
    </source>
</reference>
<keyword evidence="10" id="KW-1185">Reference proteome</keyword>
<dbReference type="InterPro" id="IPR004326">
    <property type="entry name" value="Mlo"/>
</dbReference>
<keyword evidence="5 8" id="KW-1133">Transmembrane helix</keyword>
<comment type="subcellular location">
    <subcellularLocation>
        <location evidence="1">Membrane</location>
        <topology evidence="1">Multi-pass membrane protein</topology>
    </subcellularLocation>
</comment>
<dbReference type="PANTHER" id="PTHR31942:SF57">
    <property type="entry name" value="MLO-LIKE PROTEIN"/>
    <property type="match status" value="1"/>
</dbReference>
<dbReference type="GO" id="GO:0016020">
    <property type="term" value="C:membrane"/>
    <property type="evidence" value="ECO:0007669"/>
    <property type="project" value="UniProtKB-SubCell"/>
</dbReference>
<evidence type="ECO:0000313" key="10">
    <source>
        <dbReference type="Proteomes" id="UP001603857"/>
    </source>
</evidence>
<evidence type="ECO:0000256" key="2">
    <source>
        <dbReference type="ARBA" id="ARBA00006574"/>
    </source>
</evidence>
<dbReference type="Proteomes" id="UP001603857">
    <property type="component" value="Unassembled WGS sequence"/>
</dbReference>
<evidence type="ECO:0000256" key="7">
    <source>
        <dbReference type="ARBA" id="ARBA00023265"/>
    </source>
</evidence>
<feature type="transmembrane region" description="Helical" evidence="8">
    <location>
        <begin position="86"/>
        <end position="110"/>
    </location>
</feature>
<organism evidence="9 10">
    <name type="scientific">Flemingia macrophylla</name>
    <dbReference type="NCBI Taxonomy" id="520843"/>
    <lineage>
        <taxon>Eukaryota</taxon>
        <taxon>Viridiplantae</taxon>
        <taxon>Streptophyta</taxon>
        <taxon>Embryophyta</taxon>
        <taxon>Tracheophyta</taxon>
        <taxon>Spermatophyta</taxon>
        <taxon>Magnoliopsida</taxon>
        <taxon>eudicotyledons</taxon>
        <taxon>Gunneridae</taxon>
        <taxon>Pentapetalae</taxon>
        <taxon>rosids</taxon>
        <taxon>fabids</taxon>
        <taxon>Fabales</taxon>
        <taxon>Fabaceae</taxon>
        <taxon>Papilionoideae</taxon>
        <taxon>50 kb inversion clade</taxon>
        <taxon>NPAAA clade</taxon>
        <taxon>indigoferoid/millettioid clade</taxon>
        <taxon>Phaseoleae</taxon>
        <taxon>Flemingia</taxon>
    </lineage>
</organism>
<keyword evidence="6 8" id="KW-0472">Membrane</keyword>
<gene>
    <name evidence="9" type="ORF">Fmac_021584</name>
</gene>
<evidence type="ECO:0000256" key="8">
    <source>
        <dbReference type="SAM" id="Phobius"/>
    </source>
</evidence>
<evidence type="ECO:0000256" key="3">
    <source>
        <dbReference type="ARBA" id="ARBA00022692"/>
    </source>
</evidence>
<keyword evidence="4" id="KW-0611">Plant defense</keyword>
<evidence type="ECO:0000256" key="4">
    <source>
        <dbReference type="ARBA" id="ARBA00022821"/>
    </source>
</evidence>